<keyword evidence="4 7" id="KW-0863">Zinc-finger</keyword>
<comment type="caution">
    <text evidence="11">The sequence shown here is derived from an EMBL/GenBank/DDBJ whole genome shotgun (WGS) entry which is preliminary data.</text>
</comment>
<keyword evidence="9" id="KW-0812">Transmembrane</keyword>
<evidence type="ECO:0000256" key="1">
    <source>
        <dbReference type="ARBA" id="ARBA00000900"/>
    </source>
</evidence>
<accession>A0A811RPF9</accession>
<dbReference type="GO" id="GO:0008270">
    <property type="term" value="F:zinc ion binding"/>
    <property type="evidence" value="ECO:0007669"/>
    <property type="project" value="UniProtKB-KW"/>
</dbReference>
<keyword evidence="9" id="KW-1133">Transmembrane helix</keyword>
<feature type="region of interest" description="Disordered" evidence="8">
    <location>
        <begin position="189"/>
        <end position="210"/>
    </location>
</feature>
<evidence type="ECO:0000313" key="12">
    <source>
        <dbReference type="Proteomes" id="UP000604825"/>
    </source>
</evidence>
<dbReference type="Proteomes" id="UP000604825">
    <property type="component" value="Unassembled WGS sequence"/>
</dbReference>
<reference evidence="11" key="1">
    <citation type="submission" date="2020-10" db="EMBL/GenBank/DDBJ databases">
        <authorList>
            <person name="Han B."/>
            <person name="Lu T."/>
            <person name="Zhao Q."/>
            <person name="Huang X."/>
            <person name="Zhao Y."/>
        </authorList>
    </citation>
    <scope>NUCLEOTIDE SEQUENCE</scope>
</reference>
<dbReference type="InterPro" id="IPR053238">
    <property type="entry name" value="RING-H2_zinc_finger"/>
</dbReference>
<dbReference type="PROSITE" id="PS50089">
    <property type="entry name" value="ZF_RING_2"/>
    <property type="match status" value="1"/>
</dbReference>
<dbReference type="FunFam" id="3.30.40.10:FF:000551">
    <property type="entry name" value="RING-H2 finger protein ATL3"/>
    <property type="match status" value="1"/>
</dbReference>
<dbReference type="GO" id="GO:0061630">
    <property type="term" value="F:ubiquitin protein ligase activity"/>
    <property type="evidence" value="ECO:0007669"/>
    <property type="project" value="UniProtKB-EC"/>
</dbReference>
<proteinExistence type="inferred from homology"/>
<comment type="catalytic activity">
    <reaction evidence="1">
        <text>S-ubiquitinyl-[E2 ubiquitin-conjugating enzyme]-L-cysteine + [acceptor protein]-L-lysine = [E2 ubiquitin-conjugating enzyme]-L-cysteine + N(6)-ubiquitinyl-[acceptor protein]-L-lysine.</text>
        <dbReference type="EC" id="2.3.2.27"/>
    </reaction>
</comment>
<dbReference type="Gene3D" id="3.30.40.10">
    <property type="entry name" value="Zinc/RING finger domain, C3HC4 (zinc finger)"/>
    <property type="match status" value="1"/>
</dbReference>
<dbReference type="Pfam" id="PF13639">
    <property type="entry name" value="zf-RING_2"/>
    <property type="match status" value="1"/>
</dbReference>
<sequence length="210" mass="21511">MSSTVGSGSGLRPPAAAASAPAVEDTSSHWAPHGPVLTACVVGINVLMILLILFFWRYFSGKRGPSASTGAVDDDDDASSSASLPVASPWAWAASRHRRSSKDHGLQPVDDVASALPVYVYSSSGGAGDESGKAPECAVCVVELRDGDSARLLPRCGHRFHADCVGAWLRLHATCPLCRASVVAPRAAAADESSRDAKDDGGGGGADCPV</sequence>
<feature type="transmembrane region" description="Helical" evidence="9">
    <location>
        <begin position="36"/>
        <end position="56"/>
    </location>
</feature>
<dbReference type="InterPro" id="IPR001841">
    <property type="entry name" value="Znf_RING"/>
</dbReference>
<evidence type="ECO:0000256" key="7">
    <source>
        <dbReference type="PROSITE-ProRule" id="PRU00175"/>
    </source>
</evidence>
<feature type="compositionally biased region" description="Basic and acidic residues" evidence="8">
    <location>
        <begin position="192"/>
        <end position="201"/>
    </location>
</feature>
<dbReference type="InterPro" id="IPR013083">
    <property type="entry name" value="Znf_RING/FYVE/PHD"/>
</dbReference>
<dbReference type="EMBL" id="CAJGYO010000016">
    <property type="protein sequence ID" value="CAD6272457.1"/>
    <property type="molecule type" value="Genomic_DNA"/>
</dbReference>
<dbReference type="SUPFAM" id="SSF57850">
    <property type="entry name" value="RING/U-box"/>
    <property type="match status" value="1"/>
</dbReference>
<dbReference type="EC" id="2.3.2.27" evidence="2"/>
<evidence type="ECO:0000256" key="9">
    <source>
        <dbReference type="SAM" id="Phobius"/>
    </source>
</evidence>
<dbReference type="AlphaFoldDB" id="A0A811RPF9"/>
<gene>
    <name evidence="11" type="ORF">NCGR_LOCUS55732</name>
</gene>
<keyword evidence="5" id="KW-0862">Zinc</keyword>
<evidence type="ECO:0000256" key="5">
    <source>
        <dbReference type="ARBA" id="ARBA00022833"/>
    </source>
</evidence>
<organism evidence="11 12">
    <name type="scientific">Miscanthus lutarioriparius</name>
    <dbReference type="NCBI Taxonomy" id="422564"/>
    <lineage>
        <taxon>Eukaryota</taxon>
        <taxon>Viridiplantae</taxon>
        <taxon>Streptophyta</taxon>
        <taxon>Embryophyta</taxon>
        <taxon>Tracheophyta</taxon>
        <taxon>Spermatophyta</taxon>
        <taxon>Magnoliopsida</taxon>
        <taxon>Liliopsida</taxon>
        <taxon>Poales</taxon>
        <taxon>Poaceae</taxon>
        <taxon>PACMAD clade</taxon>
        <taxon>Panicoideae</taxon>
        <taxon>Andropogonodae</taxon>
        <taxon>Andropogoneae</taxon>
        <taxon>Saccharinae</taxon>
        <taxon>Miscanthus</taxon>
    </lineage>
</organism>
<dbReference type="PANTHER" id="PTHR14155:SF634">
    <property type="entry name" value="RING-TYPE DOMAIN-CONTAINING PROTEIN"/>
    <property type="match status" value="1"/>
</dbReference>
<protein>
    <recommendedName>
        <fullName evidence="2">RING-type E3 ubiquitin transferase</fullName>
        <ecNumber evidence="2">2.3.2.27</ecNumber>
    </recommendedName>
</protein>
<name>A0A811RPF9_9POAL</name>
<dbReference type="PANTHER" id="PTHR14155">
    <property type="entry name" value="RING FINGER DOMAIN-CONTAINING"/>
    <property type="match status" value="1"/>
</dbReference>
<evidence type="ECO:0000256" key="2">
    <source>
        <dbReference type="ARBA" id="ARBA00012483"/>
    </source>
</evidence>
<dbReference type="OrthoDB" id="8062037at2759"/>
<keyword evidence="12" id="KW-1185">Reference proteome</keyword>
<feature type="domain" description="RING-type" evidence="10">
    <location>
        <begin position="137"/>
        <end position="179"/>
    </location>
</feature>
<evidence type="ECO:0000256" key="3">
    <source>
        <dbReference type="ARBA" id="ARBA00022723"/>
    </source>
</evidence>
<keyword evidence="9" id="KW-0472">Membrane</keyword>
<comment type="similarity">
    <text evidence="6">Belongs to the RING-type zinc finger family. ATL subfamily.</text>
</comment>
<keyword evidence="3" id="KW-0479">Metal-binding</keyword>
<evidence type="ECO:0000259" key="10">
    <source>
        <dbReference type="PROSITE" id="PS50089"/>
    </source>
</evidence>
<evidence type="ECO:0000256" key="6">
    <source>
        <dbReference type="ARBA" id="ARBA00024209"/>
    </source>
</evidence>
<evidence type="ECO:0000256" key="4">
    <source>
        <dbReference type="ARBA" id="ARBA00022771"/>
    </source>
</evidence>
<dbReference type="SMART" id="SM00184">
    <property type="entry name" value="RING"/>
    <property type="match status" value="1"/>
</dbReference>
<evidence type="ECO:0000256" key="8">
    <source>
        <dbReference type="SAM" id="MobiDB-lite"/>
    </source>
</evidence>
<evidence type="ECO:0000313" key="11">
    <source>
        <dbReference type="EMBL" id="CAD6272457.1"/>
    </source>
</evidence>